<dbReference type="GO" id="GO:0030435">
    <property type="term" value="P:sporulation resulting in formation of a cellular spore"/>
    <property type="evidence" value="ECO:0007669"/>
    <property type="project" value="InterPro"/>
</dbReference>
<dbReference type="InterPro" id="IPR013486">
    <property type="entry name" value="SpoIID/LytB"/>
</dbReference>
<reference evidence="3 4" key="1">
    <citation type="journal article" date="2016" name="Environ. Microbiol.">
        <title>Genomic resolution of a cold subsurface aquifer community provides metabolic insights for novel microbes adapted to high CO concentrations.</title>
        <authorList>
            <person name="Probst A.J."/>
            <person name="Castelle C.J."/>
            <person name="Singh A."/>
            <person name="Brown C.T."/>
            <person name="Anantharaman K."/>
            <person name="Sharon I."/>
            <person name="Hug L.A."/>
            <person name="Burstein D."/>
            <person name="Emerson J.B."/>
            <person name="Thomas B.C."/>
            <person name="Banfield J.F."/>
        </authorList>
    </citation>
    <scope>NUCLEOTIDE SEQUENCE [LARGE SCALE GENOMIC DNA]</scope>
    <source>
        <strain evidence="3">CG2_30_35_20</strain>
    </source>
</reference>
<keyword evidence="1" id="KW-0732">Signal</keyword>
<feature type="domain" description="Sporulation stage II protein D amidase enhancer LytB N-terminal" evidence="2">
    <location>
        <begin position="299"/>
        <end position="374"/>
    </location>
</feature>
<accession>A0A1J5HS66</accession>
<sequence length="567" mass="63011">MKKIGLIGILFLFFCVNIAFADEIDDCIKNYPGNQDPCITLIQKKVFELNNAIVPLQKESVGIRSKISSAKSQIVSMENQMILLTKRLIDKEADMEVQRILMGERVRRYYINSKKYTPIMIFLSSGESSGPLRQYTLFQAVISQDKNTVSNYILDLKNLELNKAKVLVEKNKIAVIKKDMETRFGFLAGEIKKAEAYKAVLSAKQRELEAQRFASLNLPTSLGAGPLMCTDDRKIDPGFGSGFAFFTFGIPHHVGLNQYGAFGRANVGQNYKDIINAYYNGVSIEKKPNITIKVKGYGSMSLENYLLGIYEVPSSWPMEALKAQVLAARSYALSYTNNGAKEICTTQACQVYKGGNKGGGWEQAVKATEGEVVTKNGQPITAWFASTAGAYTYTSGDIGWKSTDWTKRTRDTNGDINSFDDLFKKAYDKDSPCFYAAQGFRKKYNKSAWLKPSEVADVVNVILLAQKDSSVQNHLCYKNDSAHGCTDTWDFERVKTELRNRGGSPFNLINSANISDWNKNEGRVNTISFSGDAGGASFAGATFKSYFNIRAPANISIVGPLYNVEKR</sequence>
<feature type="signal peptide" evidence="1">
    <location>
        <begin position="1"/>
        <end position="21"/>
    </location>
</feature>
<name>A0A1J5HS66_9BACT</name>
<dbReference type="EMBL" id="MNZO01000023">
    <property type="protein sequence ID" value="OIP87267.1"/>
    <property type="molecule type" value="Genomic_DNA"/>
</dbReference>
<evidence type="ECO:0000313" key="3">
    <source>
        <dbReference type="EMBL" id="OIP87267.1"/>
    </source>
</evidence>
<evidence type="ECO:0000256" key="1">
    <source>
        <dbReference type="SAM" id="SignalP"/>
    </source>
</evidence>
<dbReference type="STRING" id="1805376.AUK05_01630"/>
<dbReference type="Gene3D" id="6.10.250.3150">
    <property type="match status" value="1"/>
</dbReference>
<dbReference type="InterPro" id="IPR013693">
    <property type="entry name" value="SpoIID/LytB_N"/>
</dbReference>
<feature type="chain" id="PRO_5012136716" description="Sporulation stage II protein D amidase enhancer LytB N-terminal domain-containing protein" evidence="1">
    <location>
        <begin position="22"/>
        <end position="567"/>
    </location>
</feature>
<gene>
    <name evidence="3" type="ORF">AUK05_01630</name>
</gene>
<dbReference type="Proteomes" id="UP000182344">
    <property type="component" value="Unassembled WGS sequence"/>
</dbReference>
<protein>
    <recommendedName>
        <fullName evidence="2">Sporulation stage II protein D amidase enhancer LytB N-terminal domain-containing protein</fullName>
    </recommendedName>
</protein>
<evidence type="ECO:0000313" key="4">
    <source>
        <dbReference type="Proteomes" id="UP000182344"/>
    </source>
</evidence>
<dbReference type="AlphaFoldDB" id="A0A1J5HS66"/>
<proteinExistence type="predicted"/>
<organism evidence="3 4">
    <name type="scientific">Candidatus Shapirobacteria bacterium CG2_30_35_20</name>
    <dbReference type="NCBI Taxonomy" id="1805376"/>
    <lineage>
        <taxon>Bacteria</taxon>
        <taxon>Candidatus Shapironibacteriota</taxon>
    </lineage>
</organism>
<comment type="caution">
    <text evidence="3">The sequence shown here is derived from an EMBL/GenBank/DDBJ whole genome shotgun (WGS) entry which is preliminary data.</text>
</comment>
<evidence type="ECO:0000259" key="2">
    <source>
        <dbReference type="Pfam" id="PF08486"/>
    </source>
</evidence>
<dbReference type="NCBIfam" id="TIGR02669">
    <property type="entry name" value="SpoIID_LytB"/>
    <property type="match status" value="1"/>
</dbReference>
<dbReference type="Pfam" id="PF08486">
    <property type="entry name" value="SpoIID"/>
    <property type="match status" value="1"/>
</dbReference>